<dbReference type="EMBL" id="VSSQ01004078">
    <property type="protein sequence ID" value="MPM23637.1"/>
    <property type="molecule type" value="Genomic_DNA"/>
</dbReference>
<reference evidence="1" key="1">
    <citation type="submission" date="2019-08" db="EMBL/GenBank/DDBJ databases">
        <authorList>
            <person name="Kucharzyk K."/>
            <person name="Murdoch R.W."/>
            <person name="Higgins S."/>
            <person name="Loffler F."/>
        </authorList>
    </citation>
    <scope>NUCLEOTIDE SEQUENCE</scope>
</reference>
<protein>
    <submittedName>
        <fullName evidence="1">Uncharacterized protein</fullName>
    </submittedName>
</protein>
<organism evidence="1">
    <name type="scientific">bioreactor metagenome</name>
    <dbReference type="NCBI Taxonomy" id="1076179"/>
    <lineage>
        <taxon>unclassified sequences</taxon>
        <taxon>metagenomes</taxon>
        <taxon>ecological metagenomes</taxon>
    </lineage>
</organism>
<dbReference type="InterPro" id="IPR045722">
    <property type="entry name" value="DUF6076"/>
</dbReference>
<dbReference type="Pfam" id="PF19553">
    <property type="entry name" value="DUF6076"/>
    <property type="match status" value="1"/>
</dbReference>
<dbReference type="AlphaFoldDB" id="A0A644Y629"/>
<name>A0A644Y629_9ZZZZ</name>
<gene>
    <name evidence="1" type="ORF">SDC9_70111</name>
</gene>
<proteinExistence type="predicted"/>
<accession>A0A644Y629</accession>
<sequence>MNSRFHYIGGVMMRCYVTQDNQEHIDLFELNGKDRLPYFRITQDLGQTLIDLYYGNFEAAYSIIAEIGKELGSLTGQDTDEAIWKEIYTQVEELINTHFLFGALLPIAFSLYRAHIHNWDENVDKDDIRKFGNTFYDIVRDAKSLVESCFNEEEDDSGYTLAERYRSASDSGSLKFDTMQYSHVSTEELLVGNGHMDNPVNWDVDTMRRQGITTVFQEVLYPDTLMDLYNYVKAQCLRAEIRIRPCKHCGRYFLVIGNSKLEYCDRLIEGSTKTCRQMGSVRNYTNRQMENPVIRAYTKAYKTHNARVRYGMMTKDEFQSWSRAARWRRDECVAGKLSLEDFQAWLDRDKT</sequence>
<comment type="caution">
    <text evidence="1">The sequence shown here is derived from an EMBL/GenBank/DDBJ whole genome shotgun (WGS) entry which is preliminary data.</text>
</comment>
<evidence type="ECO:0000313" key="1">
    <source>
        <dbReference type="EMBL" id="MPM23637.1"/>
    </source>
</evidence>